<accession>A0ABW1N9V7</accession>
<dbReference type="Proteomes" id="UP001596137">
    <property type="component" value="Unassembled WGS sequence"/>
</dbReference>
<organism evidence="1 2">
    <name type="scientific">Sphaerisporangium aureirubrum</name>
    <dbReference type="NCBI Taxonomy" id="1544736"/>
    <lineage>
        <taxon>Bacteria</taxon>
        <taxon>Bacillati</taxon>
        <taxon>Actinomycetota</taxon>
        <taxon>Actinomycetes</taxon>
        <taxon>Streptosporangiales</taxon>
        <taxon>Streptosporangiaceae</taxon>
        <taxon>Sphaerisporangium</taxon>
    </lineage>
</organism>
<reference evidence="2" key="1">
    <citation type="journal article" date="2019" name="Int. J. Syst. Evol. Microbiol.">
        <title>The Global Catalogue of Microorganisms (GCM) 10K type strain sequencing project: providing services to taxonomists for standard genome sequencing and annotation.</title>
        <authorList>
            <consortium name="The Broad Institute Genomics Platform"/>
            <consortium name="The Broad Institute Genome Sequencing Center for Infectious Disease"/>
            <person name="Wu L."/>
            <person name="Ma J."/>
        </authorList>
    </citation>
    <scope>NUCLEOTIDE SEQUENCE [LARGE SCALE GENOMIC DNA]</scope>
    <source>
        <strain evidence="2">JCM 30346</strain>
    </source>
</reference>
<keyword evidence="2" id="KW-1185">Reference proteome</keyword>
<dbReference type="Gene3D" id="3.30.530.20">
    <property type="match status" value="1"/>
</dbReference>
<dbReference type="InterPro" id="IPR023393">
    <property type="entry name" value="START-like_dom_sf"/>
</dbReference>
<dbReference type="SUPFAM" id="SSF55961">
    <property type="entry name" value="Bet v1-like"/>
    <property type="match status" value="1"/>
</dbReference>
<proteinExistence type="predicted"/>
<dbReference type="EMBL" id="JBHSRF010000002">
    <property type="protein sequence ID" value="MFC6079841.1"/>
    <property type="molecule type" value="Genomic_DNA"/>
</dbReference>
<evidence type="ECO:0000313" key="1">
    <source>
        <dbReference type="EMBL" id="MFC6079841.1"/>
    </source>
</evidence>
<comment type="caution">
    <text evidence="1">The sequence shown here is derived from an EMBL/GenBank/DDBJ whole genome shotgun (WGS) entry which is preliminary data.</text>
</comment>
<evidence type="ECO:0000313" key="2">
    <source>
        <dbReference type="Proteomes" id="UP001596137"/>
    </source>
</evidence>
<dbReference type="RefSeq" id="WP_380746301.1">
    <property type="nucleotide sequence ID" value="NZ_JBHSRF010000002.1"/>
</dbReference>
<name>A0ABW1N9V7_9ACTN</name>
<protein>
    <submittedName>
        <fullName evidence="1">SRPBCC domain-containing protein</fullName>
    </submittedName>
</protein>
<sequence>MIELGARERKQAPPPRVVWECLTEPRRPGVRSWLELREGEIEPRIIEAVCPTLVVWSSLWPARPRDVIRFDLRDAGDGCALRWTLLSPDEAPGDALLGHLRHRLNYLINARLRYSFGQ</sequence>
<gene>
    <name evidence="1" type="ORF">ACFP1K_01625</name>
</gene>